<accession>A0ABR0ACH0</accession>
<sequence length="74" mass="8030">MNALLATRNIGSNGGITHRPVAGRPLRQWPSGTDPLSTRHSFLRSRKENVRTCVKASRQNVNDANVMSSSSGVI</sequence>
<evidence type="ECO:0000256" key="1">
    <source>
        <dbReference type="SAM" id="MobiDB-lite"/>
    </source>
</evidence>
<feature type="compositionally biased region" description="Polar residues" evidence="1">
    <location>
        <begin position="30"/>
        <end position="40"/>
    </location>
</feature>
<comment type="caution">
    <text evidence="2">The sequence shown here is derived from an EMBL/GenBank/DDBJ whole genome shotgun (WGS) entry which is preliminary data.</text>
</comment>
<dbReference type="EMBL" id="JAOYFB010000037">
    <property type="protein sequence ID" value="KAK4022831.1"/>
    <property type="molecule type" value="Genomic_DNA"/>
</dbReference>
<keyword evidence="3" id="KW-1185">Reference proteome</keyword>
<dbReference type="Proteomes" id="UP001234178">
    <property type="component" value="Unassembled WGS sequence"/>
</dbReference>
<protein>
    <submittedName>
        <fullName evidence="2">Uncharacterized protein</fullName>
    </submittedName>
</protein>
<name>A0ABR0ACH0_9CRUS</name>
<evidence type="ECO:0000313" key="3">
    <source>
        <dbReference type="Proteomes" id="UP001234178"/>
    </source>
</evidence>
<proteinExistence type="predicted"/>
<reference evidence="2 3" key="1">
    <citation type="journal article" date="2023" name="Nucleic Acids Res.">
        <title>The hologenome of Daphnia magna reveals possible DNA methylation and microbiome-mediated evolution of the host genome.</title>
        <authorList>
            <person name="Chaturvedi A."/>
            <person name="Li X."/>
            <person name="Dhandapani V."/>
            <person name="Marshall H."/>
            <person name="Kissane S."/>
            <person name="Cuenca-Cambronero M."/>
            <person name="Asole G."/>
            <person name="Calvet F."/>
            <person name="Ruiz-Romero M."/>
            <person name="Marangio P."/>
            <person name="Guigo R."/>
            <person name="Rago D."/>
            <person name="Mirbahai L."/>
            <person name="Eastwood N."/>
            <person name="Colbourne J.K."/>
            <person name="Zhou J."/>
            <person name="Mallon E."/>
            <person name="Orsini L."/>
        </authorList>
    </citation>
    <scope>NUCLEOTIDE SEQUENCE [LARGE SCALE GENOMIC DNA]</scope>
    <source>
        <strain evidence="2">LRV0_1</strain>
    </source>
</reference>
<organism evidence="2 3">
    <name type="scientific">Daphnia magna</name>
    <dbReference type="NCBI Taxonomy" id="35525"/>
    <lineage>
        <taxon>Eukaryota</taxon>
        <taxon>Metazoa</taxon>
        <taxon>Ecdysozoa</taxon>
        <taxon>Arthropoda</taxon>
        <taxon>Crustacea</taxon>
        <taxon>Branchiopoda</taxon>
        <taxon>Diplostraca</taxon>
        <taxon>Cladocera</taxon>
        <taxon>Anomopoda</taxon>
        <taxon>Daphniidae</taxon>
        <taxon>Daphnia</taxon>
    </lineage>
</organism>
<evidence type="ECO:0000313" key="2">
    <source>
        <dbReference type="EMBL" id="KAK4022831.1"/>
    </source>
</evidence>
<gene>
    <name evidence="2" type="ORF">OUZ56_008277</name>
</gene>
<feature type="region of interest" description="Disordered" evidence="1">
    <location>
        <begin position="1"/>
        <end position="51"/>
    </location>
</feature>